<dbReference type="AlphaFoldDB" id="A0A0U3JQW9"/>
<sequence>MIAEKLHRHRSSILRELRRNTFEGREMPDSNGYYCMMANDMARKRRAKLGKHDRFAQLRQSVIERILHGSSPQQIAGAWSCIRSLSVMRRSKSSPIQRSAMRSSCATSAGT</sequence>
<dbReference type="EMBL" id="KT944070">
    <property type="protein sequence ID" value="ALU64453.1"/>
    <property type="molecule type" value="Genomic_DNA"/>
</dbReference>
<reference evidence="2" key="1">
    <citation type="submission" date="2015-10" db="EMBL/GenBank/DDBJ databases">
        <title>Comparative analysis of sym-gene organization in Rhizobium leguminosarum bv. viciae strains, isolated from different host plants and demonstrating clear differences in symbiotic specificity.</title>
        <authorList>
            <person name="Chirak E.R."/>
            <person name="Kimeklis A.K."/>
            <person name="Andronov E.E."/>
        </authorList>
    </citation>
    <scope>NUCLEOTIDE SEQUENCE</scope>
    <source>
        <strain evidence="2">Vaf12</strain>
    </source>
</reference>
<name>A0A0U3JQW9_RHILV</name>
<feature type="compositionally biased region" description="Polar residues" evidence="1">
    <location>
        <begin position="93"/>
        <end position="111"/>
    </location>
</feature>
<organism evidence="2">
    <name type="scientific">Rhizobium leguminosarum bv. viciae</name>
    <dbReference type="NCBI Taxonomy" id="387"/>
    <lineage>
        <taxon>Bacteria</taxon>
        <taxon>Pseudomonadati</taxon>
        <taxon>Pseudomonadota</taxon>
        <taxon>Alphaproteobacteria</taxon>
        <taxon>Hyphomicrobiales</taxon>
        <taxon>Rhizobiaceae</taxon>
        <taxon>Rhizobium/Agrobacterium group</taxon>
        <taxon>Rhizobium</taxon>
    </lineage>
</organism>
<proteinExistence type="predicted"/>
<protein>
    <submittedName>
        <fullName evidence="2">Transposase</fullName>
    </submittedName>
</protein>
<evidence type="ECO:0000256" key="1">
    <source>
        <dbReference type="SAM" id="MobiDB-lite"/>
    </source>
</evidence>
<evidence type="ECO:0000313" key="2">
    <source>
        <dbReference type="EMBL" id="ALU64453.1"/>
    </source>
</evidence>
<feature type="region of interest" description="Disordered" evidence="1">
    <location>
        <begin position="92"/>
        <end position="111"/>
    </location>
</feature>
<accession>A0A0U3JQW9</accession>